<organism evidence="1 2">
    <name type="scientific">Funneliformis geosporum</name>
    <dbReference type="NCBI Taxonomy" id="1117311"/>
    <lineage>
        <taxon>Eukaryota</taxon>
        <taxon>Fungi</taxon>
        <taxon>Fungi incertae sedis</taxon>
        <taxon>Mucoromycota</taxon>
        <taxon>Glomeromycotina</taxon>
        <taxon>Glomeromycetes</taxon>
        <taxon>Glomerales</taxon>
        <taxon>Glomeraceae</taxon>
        <taxon>Funneliformis</taxon>
    </lineage>
</organism>
<dbReference type="CDD" id="cd15457">
    <property type="entry name" value="NADAR"/>
    <property type="match status" value="1"/>
</dbReference>
<protein>
    <submittedName>
        <fullName evidence="1">12449_t:CDS:1</fullName>
    </submittedName>
</protein>
<dbReference type="Gene3D" id="1.10.357.40">
    <property type="entry name" value="YbiA-like"/>
    <property type="match status" value="1"/>
</dbReference>
<dbReference type="Proteomes" id="UP001153678">
    <property type="component" value="Unassembled WGS sequence"/>
</dbReference>
<evidence type="ECO:0000313" key="2">
    <source>
        <dbReference type="Proteomes" id="UP001153678"/>
    </source>
</evidence>
<sequence>MLGIREIRFNKPSDGNFWLTNFEIGYPITTSLPTRITKEGKIASDSQLINISGLTTFTFATSEHLFQALKFTIENNPNLNHINRIINALTPDRAREIGQERKFKNLELANKLIATGEDKLIEDTTSRRKKDEY</sequence>
<reference evidence="1" key="1">
    <citation type="submission" date="2022-08" db="EMBL/GenBank/DDBJ databases">
        <authorList>
            <person name="Kallberg Y."/>
            <person name="Tangrot J."/>
            <person name="Rosling A."/>
        </authorList>
    </citation>
    <scope>NUCLEOTIDE SEQUENCE</scope>
    <source>
        <strain evidence="1">Wild A</strain>
    </source>
</reference>
<gene>
    <name evidence="1" type="ORF">FWILDA_LOCUS448</name>
</gene>
<proteinExistence type="predicted"/>
<evidence type="ECO:0000313" key="1">
    <source>
        <dbReference type="EMBL" id="CAI2162219.1"/>
    </source>
</evidence>
<dbReference type="InterPro" id="IPR012816">
    <property type="entry name" value="NADAR"/>
</dbReference>
<accession>A0A9W4SCH0</accession>
<keyword evidence="2" id="KW-1185">Reference proteome</keyword>
<dbReference type="AlphaFoldDB" id="A0A9W4SCH0"/>
<dbReference type="EMBL" id="CAMKVN010000029">
    <property type="protein sequence ID" value="CAI2162219.1"/>
    <property type="molecule type" value="Genomic_DNA"/>
</dbReference>
<comment type="caution">
    <text evidence="1">The sequence shown here is derived from an EMBL/GenBank/DDBJ whole genome shotgun (WGS) entry which is preliminary data.</text>
</comment>
<dbReference type="InterPro" id="IPR037238">
    <property type="entry name" value="YbiA-like_sf"/>
</dbReference>
<dbReference type="SUPFAM" id="SSF143990">
    <property type="entry name" value="YbiA-like"/>
    <property type="match status" value="1"/>
</dbReference>
<name>A0A9W4SCH0_9GLOM</name>
<dbReference type="OrthoDB" id="10660018at2759"/>